<protein>
    <submittedName>
        <fullName evidence="1">Uncharacterized protein</fullName>
    </submittedName>
</protein>
<gene>
    <name evidence="1" type="ORF">MSG28_013666</name>
</gene>
<evidence type="ECO:0000313" key="1">
    <source>
        <dbReference type="EMBL" id="KAI8432703.1"/>
    </source>
</evidence>
<dbReference type="Proteomes" id="UP001064048">
    <property type="component" value="Chromosome 24"/>
</dbReference>
<name>A0ACC0K8G8_CHOFU</name>
<proteinExistence type="predicted"/>
<sequence length="91" mass="10099">MEHQVDDLTESSNFLNSALKLAIVTIRGGVLRKAFLNSSSCCTALVSRYFCAPVMASKVDIIKIQHNNDMAHNSVITLANDHSEENKLLFF</sequence>
<keyword evidence="2" id="KW-1185">Reference proteome</keyword>
<dbReference type="EMBL" id="CM046124">
    <property type="protein sequence ID" value="KAI8432703.1"/>
    <property type="molecule type" value="Genomic_DNA"/>
</dbReference>
<reference evidence="1 2" key="1">
    <citation type="journal article" date="2022" name="Genome Biol. Evol.">
        <title>The Spruce Budworm Genome: Reconstructing the Evolutionary History of Antifreeze Proteins.</title>
        <authorList>
            <person name="Beliveau C."/>
            <person name="Gagne P."/>
            <person name="Picq S."/>
            <person name="Vernygora O."/>
            <person name="Keeling C.I."/>
            <person name="Pinkney K."/>
            <person name="Doucet D."/>
            <person name="Wen F."/>
            <person name="Johnston J.S."/>
            <person name="Maaroufi H."/>
            <person name="Boyle B."/>
            <person name="Laroche J."/>
            <person name="Dewar K."/>
            <person name="Juretic N."/>
            <person name="Blackburn G."/>
            <person name="Nisole A."/>
            <person name="Brunet B."/>
            <person name="Brandao M."/>
            <person name="Lumley L."/>
            <person name="Duan J."/>
            <person name="Quan G."/>
            <person name="Lucarotti C.J."/>
            <person name="Roe A.D."/>
            <person name="Sperling F.A.H."/>
            <person name="Levesque R.C."/>
            <person name="Cusson M."/>
        </authorList>
    </citation>
    <scope>NUCLEOTIDE SEQUENCE [LARGE SCALE GENOMIC DNA]</scope>
    <source>
        <strain evidence="1">Glfc:IPQL:Cfum</strain>
    </source>
</reference>
<organism evidence="1 2">
    <name type="scientific">Choristoneura fumiferana</name>
    <name type="common">Spruce budworm moth</name>
    <name type="synonym">Archips fumiferana</name>
    <dbReference type="NCBI Taxonomy" id="7141"/>
    <lineage>
        <taxon>Eukaryota</taxon>
        <taxon>Metazoa</taxon>
        <taxon>Ecdysozoa</taxon>
        <taxon>Arthropoda</taxon>
        <taxon>Hexapoda</taxon>
        <taxon>Insecta</taxon>
        <taxon>Pterygota</taxon>
        <taxon>Neoptera</taxon>
        <taxon>Endopterygota</taxon>
        <taxon>Lepidoptera</taxon>
        <taxon>Glossata</taxon>
        <taxon>Ditrysia</taxon>
        <taxon>Tortricoidea</taxon>
        <taxon>Tortricidae</taxon>
        <taxon>Tortricinae</taxon>
        <taxon>Choristoneura</taxon>
    </lineage>
</organism>
<evidence type="ECO:0000313" key="2">
    <source>
        <dbReference type="Proteomes" id="UP001064048"/>
    </source>
</evidence>
<comment type="caution">
    <text evidence="1">The sequence shown here is derived from an EMBL/GenBank/DDBJ whole genome shotgun (WGS) entry which is preliminary data.</text>
</comment>
<accession>A0ACC0K8G8</accession>